<evidence type="ECO:0000313" key="3">
    <source>
        <dbReference type="Proteomes" id="UP001174210"/>
    </source>
</evidence>
<name>A0ABT8J3M6_9MICO</name>
<feature type="compositionally biased region" description="Low complexity" evidence="1">
    <location>
        <begin position="122"/>
        <end position="134"/>
    </location>
</feature>
<dbReference type="EMBL" id="JAROCB010000005">
    <property type="protein sequence ID" value="MDN4598874.1"/>
    <property type="molecule type" value="Genomic_DNA"/>
</dbReference>
<reference evidence="2" key="1">
    <citation type="submission" date="2023-03" db="EMBL/GenBank/DDBJ databases">
        <title>MT1 and MT2 Draft Genomes of Novel Species.</title>
        <authorList>
            <person name="Venkateswaran K."/>
        </authorList>
    </citation>
    <scope>NUCLEOTIDE SEQUENCE</scope>
    <source>
        <strain evidence="2">F6_8S_P_1A</strain>
    </source>
</reference>
<sequence length="134" mass="14380">MTKDERASLPPGPEFKYGGYTVQLEPEHGRTGRWRVVDDENYYGLIAAADPINGEPEVHFAAHFPGEEDIPPMKIVPFWTTAAEFLLDAGKGEALWGLPDDRTAPHPIVADALPVPDDGSGDADAGTAGRTDAP</sequence>
<evidence type="ECO:0000313" key="2">
    <source>
        <dbReference type="EMBL" id="MDN4598874.1"/>
    </source>
</evidence>
<accession>A0ABT8J3M6</accession>
<dbReference type="Proteomes" id="UP001174210">
    <property type="component" value="Unassembled WGS sequence"/>
</dbReference>
<protein>
    <submittedName>
        <fullName evidence="2">Uncharacterized protein</fullName>
    </submittedName>
</protein>
<proteinExistence type="predicted"/>
<keyword evidence="3" id="KW-1185">Reference proteome</keyword>
<organism evidence="2 3">
    <name type="scientific">Leifsonia virtsii</name>
    <dbReference type="NCBI Taxonomy" id="3035915"/>
    <lineage>
        <taxon>Bacteria</taxon>
        <taxon>Bacillati</taxon>
        <taxon>Actinomycetota</taxon>
        <taxon>Actinomycetes</taxon>
        <taxon>Micrococcales</taxon>
        <taxon>Microbacteriaceae</taxon>
        <taxon>Leifsonia</taxon>
    </lineage>
</organism>
<comment type="caution">
    <text evidence="2">The sequence shown here is derived from an EMBL/GenBank/DDBJ whole genome shotgun (WGS) entry which is preliminary data.</text>
</comment>
<dbReference type="RefSeq" id="WP_301220223.1">
    <property type="nucleotide sequence ID" value="NZ_JAROCB010000005.1"/>
</dbReference>
<feature type="region of interest" description="Disordered" evidence="1">
    <location>
        <begin position="107"/>
        <end position="134"/>
    </location>
</feature>
<gene>
    <name evidence="2" type="ORF">P5G59_17105</name>
</gene>
<evidence type="ECO:0000256" key="1">
    <source>
        <dbReference type="SAM" id="MobiDB-lite"/>
    </source>
</evidence>